<keyword evidence="2" id="KW-0597">Phosphoprotein</keyword>
<dbReference type="InterPro" id="IPR016039">
    <property type="entry name" value="Thiolase-like"/>
</dbReference>
<dbReference type="SUPFAM" id="SSF52151">
    <property type="entry name" value="FabD/lysophospholipase-like"/>
    <property type="match status" value="1"/>
</dbReference>
<evidence type="ECO:0000313" key="5">
    <source>
        <dbReference type="EMBL" id="GHA98552.1"/>
    </source>
</evidence>
<proteinExistence type="predicted"/>
<dbReference type="InterPro" id="IPR016036">
    <property type="entry name" value="Malonyl_transacylase_ACP-bd"/>
</dbReference>
<dbReference type="Gene3D" id="3.40.366.10">
    <property type="entry name" value="Malonyl-Coenzyme A Acyl Carrier Protein, domain 2"/>
    <property type="match status" value="1"/>
</dbReference>
<dbReference type="Gene3D" id="3.30.70.3290">
    <property type="match status" value="1"/>
</dbReference>
<evidence type="ECO:0000256" key="1">
    <source>
        <dbReference type="ARBA" id="ARBA00022450"/>
    </source>
</evidence>
<dbReference type="Proteomes" id="UP000599437">
    <property type="component" value="Unassembled WGS sequence"/>
</dbReference>
<dbReference type="EMBL" id="BMVO01000005">
    <property type="protein sequence ID" value="GHA98552.1"/>
    <property type="molecule type" value="Genomic_DNA"/>
</dbReference>
<dbReference type="SUPFAM" id="SSF55048">
    <property type="entry name" value="Probable ACP-binding domain of malonyl-CoA ACP transacylase"/>
    <property type="match status" value="1"/>
</dbReference>
<dbReference type="InterPro" id="IPR050091">
    <property type="entry name" value="PKS_NRPS_Biosynth_Enz"/>
</dbReference>
<dbReference type="PANTHER" id="PTHR43775">
    <property type="entry name" value="FATTY ACID SYNTHASE"/>
    <property type="match status" value="1"/>
</dbReference>
<dbReference type="Pfam" id="PF00698">
    <property type="entry name" value="Acyl_transf_1"/>
    <property type="match status" value="1"/>
</dbReference>
<dbReference type="InterPro" id="IPR014043">
    <property type="entry name" value="Acyl_transferase_dom"/>
</dbReference>
<evidence type="ECO:0000313" key="6">
    <source>
        <dbReference type="Proteomes" id="UP000599437"/>
    </source>
</evidence>
<dbReference type="Gene3D" id="3.40.47.10">
    <property type="match status" value="1"/>
</dbReference>
<keyword evidence="1" id="KW-0596">Phosphopantetheine</keyword>
<reference evidence="6" key="1">
    <citation type="journal article" date="2019" name="Int. J. Syst. Evol. Microbiol.">
        <title>The Global Catalogue of Microorganisms (GCM) 10K type strain sequencing project: providing services to taxonomists for standard genome sequencing and annotation.</title>
        <authorList>
            <consortium name="The Broad Institute Genomics Platform"/>
            <consortium name="The Broad Institute Genome Sequencing Center for Infectious Disease"/>
            <person name="Wu L."/>
            <person name="Ma J."/>
        </authorList>
    </citation>
    <scope>NUCLEOTIDE SEQUENCE [LARGE SCALE GENOMIC DNA]</scope>
    <source>
        <strain evidence="6">JCM 4737</strain>
    </source>
</reference>
<sequence length="525" mass="55413">MEHGLVPPSLHVVRPNDHIRFEESPFFLADRVMAWPRGEEPRRAAVSAFGMGGVNAHVIVEEPPAPVVRGVLAQDSHLLRVSAADEPTLRALAGAYAERVAGISGEELGDVAFTANAGRAGHRFRAVVRGADGREVAAGLREVATGGLPVSRRGGAAAPVAFMFTGQGSQYAGMGRGLYAAEPVFRAALDECAGLLAPYLDVPLPDLLFGGATDRLDRTRYAQVGIVSVQVALVRWLESAGVRPDAVVGHSLGELTAAWAAGVLGLEDLLRLTVVRGGLMESQPGAGAMAVVHADAGTVSSALAGFAGVEIAAFNAPRVVTVTGPAGAVERFSRESGLRCRPLVVSHAFHSAAMQGAVAPFVEAVAGTPLSPPEVAFASSVTGGWHTAESVTDPGYWGRAIREPVRFSQAVATLEEVGAGSVWEIGPHPQLTSLARASWAGAHPVWLSTLRRERTDQAEVHTALATYVNQTSGDLDWPALHQGKGRQTVTIPTYPFNRQRYWVSADPPGTTMNHTNEMRRPQRHG</sequence>
<evidence type="ECO:0000259" key="4">
    <source>
        <dbReference type="SMART" id="SM00827"/>
    </source>
</evidence>
<protein>
    <recommendedName>
        <fullName evidence="4">Malonyl-CoA:ACP transacylase (MAT) domain-containing protein</fullName>
    </recommendedName>
</protein>
<comment type="caution">
    <text evidence="5">The sequence shown here is derived from an EMBL/GenBank/DDBJ whole genome shotgun (WGS) entry which is preliminary data.</text>
</comment>
<feature type="domain" description="Malonyl-CoA:ACP transacylase (MAT)" evidence="4">
    <location>
        <begin position="163"/>
        <end position="454"/>
    </location>
</feature>
<evidence type="ECO:0000256" key="3">
    <source>
        <dbReference type="SAM" id="MobiDB-lite"/>
    </source>
</evidence>
<dbReference type="SMART" id="SM00827">
    <property type="entry name" value="PKS_AT"/>
    <property type="match status" value="1"/>
</dbReference>
<dbReference type="InterPro" id="IPR032821">
    <property type="entry name" value="PKS_assoc"/>
</dbReference>
<feature type="region of interest" description="Disordered" evidence="3">
    <location>
        <begin position="505"/>
        <end position="525"/>
    </location>
</feature>
<keyword evidence="6" id="KW-1185">Reference proteome</keyword>
<name>A0ABQ3DJC0_9ACTN</name>
<accession>A0ABQ3DJC0</accession>
<dbReference type="Pfam" id="PF16197">
    <property type="entry name" value="KAsynt_C_assoc"/>
    <property type="match status" value="1"/>
</dbReference>
<evidence type="ECO:0000256" key="2">
    <source>
        <dbReference type="ARBA" id="ARBA00022553"/>
    </source>
</evidence>
<gene>
    <name evidence="5" type="ORF">GCM10010346_21550</name>
</gene>
<dbReference type="InterPro" id="IPR001227">
    <property type="entry name" value="Ac_transferase_dom_sf"/>
</dbReference>
<dbReference type="InterPro" id="IPR016035">
    <property type="entry name" value="Acyl_Trfase/lysoPLipase"/>
</dbReference>
<dbReference type="PANTHER" id="PTHR43775:SF37">
    <property type="entry name" value="SI:DKEY-61P9.11"/>
    <property type="match status" value="1"/>
</dbReference>
<organism evidence="5 6">
    <name type="scientific">Streptomyces chryseus</name>
    <dbReference type="NCBI Taxonomy" id="68186"/>
    <lineage>
        <taxon>Bacteria</taxon>
        <taxon>Bacillati</taxon>
        <taxon>Actinomycetota</taxon>
        <taxon>Actinomycetes</taxon>
        <taxon>Kitasatosporales</taxon>
        <taxon>Streptomycetaceae</taxon>
        <taxon>Streptomyces</taxon>
    </lineage>
</organism>
<dbReference type="RefSeq" id="WP_189715055.1">
    <property type="nucleotide sequence ID" value="NZ_BMVO01000005.1"/>
</dbReference>
<feature type="compositionally biased region" description="Basic and acidic residues" evidence="3">
    <location>
        <begin position="516"/>
        <end position="525"/>
    </location>
</feature>
<dbReference type="SUPFAM" id="SSF53901">
    <property type="entry name" value="Thiolase-like"/>
    <property type="match status" value="1"/>
</dbReference>